<proteinExistence type="predicted"/>
<organism evidence="1 2">
    <name type="scientific">Nocardioides donggukensis</name>
    <dbReference type="NCBI Taxonomy" id="2774019"/>
    <lineage>
        <taxon>Bacteria</taxon>
        <taxon>Bacillati</taxon>
        <taxon>Actinomycetota</taxon>
        <taxon>Actinomycetes</taxon>
        <taxon>Propionibacteriales</taxon>
        <taxon>Nocardioidaceae</taxon>
        <taxon>Nocardioides</taxon>
    </lineage>
</organism>
<name>A0A927KA86_9ACTN</name>
<protein>
    <submittedName>
        <fullName evidence="1">Uncharacterized protein</fullName>
    </submittedName>
</protein>
<dbReference type="Proteomes" id="UP000616839">
    <property type="component" value="Unassembled WGS sequence"/>
</dbReference>
<gene>
    <name evidence="1" type="ORF">IE331_12790</name>
</gene>
<comment type="caution">
    <text evidence="1">The sequence shown here is derived from an EMBL/GenBank/DDBJ whole genome shotgun (WGS) entry which is preliminary data.</text>
</comment>
<sequence length="200" mass="21357">MIPKGWSSLTTDERSRGAQIKRLLDRRLAGVSRDAVATARHQIAQALEEQLAKAAEQGAQQLHVQTEPMRGVPISASLVVTVVDNIQDSSFPAAIERALGSSEGVLDHGPSQAGPYASLRRVRRVQSQDAGTDGQRRWETCVDHVIEVSDTDLLVLTFATTTDQVSGPLVLLFDAIADSLQPAPEESGGCPDSPAAPRVT</sequence>
<accession>A0A927KA86</accession>
<dbReference type="RefSeq" id="WP_192143794.1">
    <property type="nucleotide sequence ID" value="NZ_JACYXZ010000003.1"/>
</dbReference>
<evidence type="ECO:0000313" key="1">
    <source>
        <dbReference type="EMBL" id="MBD8870505.1"/>
    </source>
</evidence>
<reference evidence="1" key="1">
    <citation type="submission" date="2020-09" db="EMBL/GenBank/DDBJ databases">
        <title>Nocardioides sp. strain MJB4 16S ribosomal RNA gene Genome sequencing and assembly.</title>
        <authorList>
            <person name="Kim I."/>
        </authorList>
    </citation>
    <scope>NUCLEOTIDE SEQUENCE</scope>
    <source>
        <strain evidence="1">MJB4</strain>
    </source>
</reference>
<dbReference type="AlphaFoldDB" id="A0A927KA86"/>
<dbReference type="EMBL" id="JACYXZ010000003">
    <property type="protein sequence ID" value="MBD8870505.1"/>
    <property type="molecule type" value="Genomic_DNA"/>
</dbReference>
<keyword evidence="2" id="KW-1185">Reference proteome</keyword>
<evidence type="ECO:0000313" key="2">
    <source>
        <dbReference type="Proteomes" id="UP000616839"/>
    </source>
</evidence>